<name>A0A5J4UA04_9EUKA</name>
<protein>
    <submittedName>
        <fullName evidence="2">Uncharacterized protein</fullName>
    </submittedName>
</protein>
<accession>A0A5J4UA04</accession>
<sequence length="166" mass="19410">MRGMSLLHSLVIQQGYQKNQQVIIYRQCTKYIDDKHLAKRFSVKEQDLDDNVATPDNVVVYDMKQNAIYSDDGNITAVGFGDPEHQYKRNLIKQYYTDVNDLERTALAAKLKQQGIKDKQWEDLQRRRTPPNIIPNMPPNQALPELQPFNQTPYETTRQTQLQLMQ</sequence>
<proteinExistence type="predicted"/>
<evidence type="ECO:0000256" key="1">
    <source>
        <dbReference type="SAM" id="MobiDB-lite"/>
    </source>
</evidence>
<evidence type="ECO:0000313" key="2">
    <source>
        <dbReference type="EMBL" id="KAA6366505.1"/>
    </source>
</evidence>
<gene>
    <name evidence="2" type="ORF">EZS28_037968</name>
</gene>
<evidence type="ECO:0000313" key="3">
    <source>
        <dbReference type="Proteomes" id="UP000324800"/>
    </source>
</evidence>
<organism evidence="2 3">
    <name type="scientific">Streblomastix strix</name>
    <dbReference type="NCBI Taxonomy" id="222440"/>
    <lineage>
        <taxon>Eukaryota</taxon>
        <taxon>Metamonada</taxon>
        <taxon>Preaxostyla</taxon>
        <taxon>Oxymonadida</taxon>
        <taxon>Streblomastigidae</taxon>
        <taxon>Streblomastix</taxon>
    </lineage>
</organism>
<dbReference type="Proteomes" id="UP000324800">
    <property type="component" value="Unassembled WGS sequence"/>
</dbReference>
<dbReference type="AlphaFoldDB" id="A0A5J4UA04"/>
<reference evidence="2 3" key="1">
    <citation type="submission" date="2019-03" db="EMBL/GenBank/DDBJ databases">
        <title>Single cell metagenomics reveals metabolic interactions within the superorganism composed of flagellate Streblomastix strix and complex community of Bacteroidetes bacteria on its surface.</title>
        <authorList>
            <person name="Treitli S.C."/>
            <person name="Kolisko M."/>
            <person name="Husnik F."/>
            <person name="Keeling P."/>
            <person name="Hampl V."/>
        </authorList>
    </citation>
    <scope>NUCLEOTIDE SEQUENCE [LARGE SCALE GENOMIC DNA]</scope>
    <source>
        <strain evidence="2">ST1C</strain>
    </source>
</reference>
<dbReference type="EMBL" id="SNRW01019313">
    <property type="protein sequence ID" value="KAA6366505.1"/>
    <property type="molecule type" value="Genomic_DNA"/>
</dbReference>
<feature type="non-terminal residue" evidence="2">
    <location>
        <position position="166"/>
    </location>
</feature>
<comment type="caution">
    <text evidence="2">The sequence shown here is derived from an EMBL/GenBank/DDBJ whole genome shotgun (WGS) entry which is preliminary data.</text>
</comment>
<feature type="region of interest" description="Disordered" evidence="1">
    <location>
        <begin position="119"/>
        <end position="147"/>
    </location>
</feature>